<protein>
    <submittedName>
        <fullName evidence="1">Type II toxin-antitoxin system RelE/ParE family toxin</fullName>
    </submittedName>
</protein>
<evidence type="ECO:0000313" key="2">
    <source>
        <dbReference type="Proteomes" id="UP000811365"/>
    </source>
</evidence>
<dbReference type="AlphaFoldDB" id="A0A9E1GMV8"/>
<sequence>MAIRSFLHPGLERFARTGDTSGIVAQHAPKLNQLLAQLSFSGGSSLHLKQVPGFHSVKLKFQTDLYAVKVNASWRLIFRIENGEICDLDYVQYH</sequence>
<organism evidence="1 2">
    <name type="scientific">Faecalibacterium prausnitzii</name>
    <dbReference type="NCBI Taxonomy" id="853"/>
    <lineage>
        <taxon>Bacteria</taxon>
        <taxon>Bacillati</taxon>
        <taxon>Bacillota</taxon>
        <taxon>Clostridia</taxon>
        <taxon>Eubacteriales</taxon>
        <taxon>Oscillospiraceae</taxon>
        <taxon>Faecalibacterium</taxon>
    </lineage>
</organism>
<dbReference type="InterPro" id="IPR007711">
    <property type="entry name" value="HigB-1"/>
</dbReference>
<dbReference type="InterPro" id="IPR035093">
    <property type="entry name" value="RelE/ParE_toxin_dom_sf"/>
</dbReference>
<evidence type="ECO:0000313" key="1">
    <source>
        <dbReference type="EMBL" id="MBS6623238.1"/>
    </source>
</evidence>
<proteinExistence type="predicted"/>
<dbReference type="EMBL" id="JAGZYH010000082">
    <property type="protein sequence ID" value="MBS6623238.1"/>
    <property type="molecule type" value="Genomic_DNA"/>
</dbReference>
<dbReference type="Proteomes" id="UP000811365">
    <property type="component" value="Unassembled WGS sequence"/>
</dbReference>
<reference evidence="1" key="1">
    <citation type="submission" date="2021-02" db="EMBL/GenBank/DDBJ databases">
        <title>Infant gut strain persistence is associated with maternal origin, phylogeny, and functional potential including surface adhesion and iron acquisition.</title>
        <authorList>
            <person name="Lou Y.C."/>
        </authorList>
    </citation>
    <scope>NUCLEOTIDE SEQUENCE</scope>
    <source>
        <strain evidence="1">L2_039_000G1_dasL2_039_000G1_maxbin2.maxbin.077</strain>
    </source>
</reference>
<dbReference type="Pfam" id="PF05015">
    <property type="entry name" value="HigB-like_toxin"/>
    <property type="match status" value="1"/>
</dbReference>
<dbReference type="Gene3D" id="3.30.2310.20">
    <property type="entry name" value="RelE-like"/>
    <property type="match status" value="1"/>
</dbReference>
<name>A0A9E1GMV8_9FIRM</name>
<comment type="caution">
    <text evidence="1">The sequence shown here is derived from an EMBL/GenBank/DDBJ whole genome shotgun (WGS) entry which is preliminary data.</text>
</comment>
<gene>
    <name evidence="1" type="ORF">KH315_13985</name>
</gene>
<accession>A0A9E1GMV8</accession>